<comment type="caution">
    <text evidence="3">The sequence shown here is derived from an EMBL/GenBank/DDBJ whole genome shotgun (WGS) entry which is preliminary data.</text>
</comment>
<organism evidence="3 4">
    <name type="scientific">Litorivita pollutaquae</name>
    <dbReference type="NCBI Taxonomy" id="2200892"/>
    <lineage>
        <taxon>Bacteria</taxon>
        <taxon>Pseudomonadati</taxon>
        <taxon>Pseudomonadota</taxon>
        <taxon>Alphaproteobacteria</taxon>
        <taxon>Rhodobacterales</taxon>
        <taxon>Paracoccaceae</taxon>
        <taxon>Litorivita</taxon>
    </lineage>
</organism>
<gene>
    <name evidence="3" type="ORF">DI396_00090</name>
</gene>
<sequence length="240" mass="25633">MRLIMLPRFLRFPALTLALAAATAAGHGTTAAAATVIADGSGHMTAGDCTFACVLRYQQVYTSDIFSGPVTIDSIDFLSSSAGYWGREAQYEARFSVVSNGVNALSAQLDENIGAQEARFELRGFTGSVLADSYFGFSGSYVYDPSQGDLLVDIVRVRGMPGGPDVYYNIAGDTGQEYSRAYSISSLTDGYAGPLYGNVTRFMVTPLPVDPVPNVPLPASLPLLALGLGSMCVLRRRQRR</sequence>
<dbReference type="Proteomes" id="UP000248012">
    <property type="component" value="Unassembled WGS sequence"/>
</dbReference>
<feature type="signal peptide" evidence="2">
    <location>
        <begin position="1"/>
        <end position="33"/>
    </location>
</feature>
<feature type="transmembrane region" description="Helical" evidence="1">
    <location>
        <begin position="215"/>
        <end position="234"/>
    </location>
</feature>
<dbReference type="OrthoDB" id="5704224at2"/>
<reference evidence="3 4" key="1">
    <citation type="submission" date="2018-05" db="EMBL/GenBank/DDBJ databases">
        <title>Oceanovita maritima gen. nov., sp. nov., a marine bacterium in the family Rhodobacteraceae isolated from surface seawater of Lundu port Xiamen, China.</title>
        <authorList>
            <person name="Hetharua B.H."/>
            <person name="Min D."/>
            <person name="Liao H."/>
            <person name="Tian Y."/>
        </authorList>
    </citation>
    <scope>NUCLEOTIDE SEQUENCE [LARGE SCALE GENOMIC DNA]</scope>
    <source>
        <strain evidence="3 4">FSX-11</strain>
    </source>
</reference>
<dbReference type="InterPro" id="IPR022472">
    <property type="entry name" value="VPLPA-CTERM"/>
</dbReference>
<dbReference type="InterPro" id="IPR013424">
    <property type="entry name" value="Ice-binding_C"/>
</dbReference>
<keyword evidence="4" id="KW-1185">Reference proteome</keyword>
<evidence type="ECO:0000256" key="2">
    <source>
        <dbReference type="SAM" id="SignalP"/>
    </source>
</evidence>
<dbReference type="NCBIfam" id="TIGR03370">
    <property type="entry name" value="VPLPA-CTERM"/>
    <property type="match status" value="1"/>
</dbReference>
<evidence type="ECO:0000256" key="1">
    <source>
        <dbReference type="SAM" id="Phobius"/>
    </source>
</evidence>
<name>A0A2V4NRW6_9RHOB</name>
<accession>A0A2V4NRW6</accession>
<proteinExistence type="predicted"/>
<keyword evidence="1" id="KW-1133">Transmembrane helix</keyword>
<protein>
    <recommendedName>
        <fullName evidence="5">VPLPA-CTERM protein sorting domain-containing protein</fullName>
    </recommendedName>
</protein>
<dbReference type="EMBL" id="QFVT01000001">
    <property type="protein sequence ID" value="PYC49317.1"/>
    <property type="molecule type" value="Genomic_DNA"/>
</dbReference>
<keyword evidence="1" id="KW-0472">Membrane</keyword>
<evidence type="ECO:0000313" key="4">
    <source>
        <dbReference type="Proteomes" id="UP000248012"/>
    </source>
</evidence>
<dbReference type="AlphaFoldDB" id="A0A2V4NRW6"/>
<keyword evidence="2" id="KW-0732">Signal</keyword>
<evidence type="ECO:0008006" key="5">
    <source>
        <dbReference type="Google" id="ProtNLM"/>
    </source>
</evidence>
<keyword evidence="1" id="KW-0812">Transmembrane</keyword>
<dbReference type="NCBIfam" id="TIGR02595">
    <property type="entry name" value="PEP_CTERM"/>
    <property type="match status" value="1"/>
</dbReference>
<evidence type="ECO:0000313" key="3">
    <source>
        <dbReference type="EMBL" id="PYC49317.1"/>
    </source>
</evidence>
<feature type="chain" id="PRO_5015880480" description="VPLPA-CTERM protein sorting domain-containing protein" evidence="2">
    <location>
        <begin position="34"/>
        <end position="240"/>
    </location>
</feature>